<accession>A0A9X2WGP1</accession>
<evidence type="ECO:0000259" key="2">
    <source>
        <dbReference type="Pfam" id="PF04773"/>
    </source>
</evidence>
<evidence type="ECO:0000313" key="4">
    <source>
        <dbReference type="Proteomes" id="UP001147830"/>
    </source>
</evidence>
<evidence type="ECO:0000256" key="1">
    <source>
        <dbReference type="SAM" id="Phobius"/>
    </source>
</evidence>
<dbReference type="Gene3D" id="2.60.120.1440">
    <property type="match status" value="1"/>
</dbReference>
<dbReference type="AlphaFoldDB" id="A0A9X2WGP1"/>
<dbReference type="GO" id="GO:0016989">
    <property type="term" value="F:sigma factor antagonist activity"/>
    <property type="evidence" value="ECO:0007669"/>
    <property type="project" value="TreeGrafter"/>
</dbReference>
<dbReference type="InterPro" id="IPR012373">
    <property type="entry name" value="Ferrdict_sens_TM"/>
</dbReference>
<reference evidence="3" key="2">
    <citation type="submission" date="2022-08" db="EMBL/GenBank/DDBJ databases">
        <authorList>
            <person name="Dong C."/>
        </authorList>
    </citation>
    <scope>NUCLEOTIDE SEQUENCE</scope>
    <source>
        <strain evidence="3">59MF3M-4</strain>
    </source>
</reference>
<sequence length="166" mass="17892">MAGRYDSSAEHQTTPGNPRMLLAALLLLVGVPLLVYLFLAPAQNEQAADVETYSTVSAEQRALRLDDGSELRLQENSSVAVRYSAEQRRVQLLRGEVLFIIAPDNARPFWAQAGTLRLRADASAFALQMGEGVVALEVLEGSVRAQSGGGVQTLNAGERVELALSR</sequence>
<dbReference type="Proteomes" id="UP001147830">
    <property type="component" value="Unassembled WGS sequence"/>
</dbReference>
<dbReference type="PANTHER" id="PTHR30273:SF2">
    <property type="entry name" value="PROTEIN FECR"/>
    <property type="match status" value="1"/>
</dbReference>
<comment type="caution">
    <text evidence="3">The sequence shown here is derived from an EMBL/GenBank/DDBJ whole genome shotgun (WGS) entry which is preliminary data.</text>
</comment>
<feature type="domain" description="FecR protein" evidence="2">
    <location>
        <begin position="52"/>
        <end position="144"/>
    </location>
</feature>
<gene>
    <name evidence="3" type="ORF">NYR02_13695</name>
</gene>
<protein>
    <submittedName>
        <fullName evidence="3">FecR domain-containing protein</fullName>
    </submittedName>
</protein>
<keyword evidence="1" id="KW-1133">Transmembrane helix</keyword>
<name>A0A9X2WGP1_9GAMM</name>
<reference evidence="3" key="1">
    <citation type="journal article" date="2022" name="Front. Microbiol.">
        <title>Genome-based taxonomic rearrangement of Oceanobacter-related bacteria including the description of Thalassolituus hydrocarbonoclasticus sp. nov. and Thalassolituus pacificus sp. nov. and emended description of the genus Thalassolituus.</title>
        <authorList>
            <person name="Dong C."/>
            <person name="Wei L."/>
            <person name="Wang J."/>
            <person name="Lai Q."/>
            <person name="Huang Z."/>
            <person name="Shao Z."/>
        </authorList>
    </citation>
    <scope>NUCLEOTIDE SEQUENCE</scope>
    <source>
        <strain evidence="3">59MF3M-4</strain>
    </source>
</reference>
<feature type="transmembrane region" description="Helical" evidence="1">
    <location>
        <begin position="20"/>
        <end position="39"/>
    </location>
</feature>
<dbReference type="EMBL" id="JAOANI010000022">
    <property type="protein sequence ID" value="MCT7360069.1"/>
    <property type="molecule type" value="Genomic_DNA"/>
</dbReference>
<evidence type="ECO:0000313" key="3">
    <source>
        <dbReference type="EMBL" id="MCT7360069.1"/>
    </source>
</evidence>
<dbReference type="InterPro" id="IPR006860">
    <property type="entry name" value="FecR"/>
</dbReference>
<keyword evidence="1" id="KW-0472">Membrane</keyword>
<keyword evidence="1" id="KW-0812">Transmembrane</keyword>
<proteinExistence type="predicted"/>
<dbReference type="PANTHER" id="PTHR30273">
    <property type="entry name" value="PERIPLASMIC SIGNAL SENSOR AND SIGMA FACTOR ACTIVATOR FECR-RELATED"/>
    <property type="match status" value="1"/>
</dbReference>
<dbReference type="RefSeq" id="WP_225692462.1">
    <property type="nucleotide sequence ID" value="NZ_JAOANI010000022.1"/>
</dbReference>
<keyword evidence="4" id="KW-1185">Reference proteome</keyword>
<dbReference type="Pfam" id="PF04773">
    <property type="entry name" value="FecR"/>
    <property type="match status" value="1"/>
</dbReference>
<organism evidence="3 4">
    <name type="scientific">Thalassolituus pacificus</name>
    <dbReference type="NCBI Taxonomy" id="2975440"/>
    <lineage>
        <taxon>Bacteria</taxon>
        <taxon>Pseudomonadati</taxon>
        <taxon>Pseudomonadota</taxon>
        <taxon>Gammaproteobacteria</taxon>
        <taxon>Oceanospirillales</taxon>
        <taxon>Oceanospirillaceae</taxon>
        <taxon>Thalassolituus</taxon>
    </lineage>
</organism>